<dbReference type="Proteomes" id="UP000037393">
    <property type="component" value="Unassembled WGS sequence"/>
</dbReference>
<evidence type="ECO:0000313" key="2">
    <source>
        <dbReference type="EMBL" id="KNC93744.1"/>
    </source>
</evidence>
<comment type="caution">
    <text evidence="2">The sequence shown here is derived from an EMBL/GenBank/DDBJ whole genome shotgun (WGS) entry which is preliminary data.</text>
</comment>
<organism evidence="2 3">
    <name type="scientific">Trabulsiella odontotermitis</name>
    <dbReference type="NCBI Taxonomy" id="379893"/>
    <lineage>
        <taxon>Bacteria</taxon>
        <taxon>Pseudomonadati</taxon>
        <taxon>Pseudomonadota</taxon>
        <taxon>Gammaproteobacteria</taxon>
        <taxon>Enterobacterales</taxon>
        <taxon>Enterobacteriaceae</taxon>
        <taxon>Trabulsiella</taxon>
    </lineage>
</organism>
<sequence>MLADAACTAHTQRKVHDIHVHHPASITTEELNHLGALYAIESESCGTPAAATGGQESQKRPVDAVAVYWILLQINTLSRHSDTAKTFVYLLKQWDPLDEYCCNGWVGIIDNKLPDRCHLVCMYRSDRTVVHNARHLDAPEEDVVFLTKADGPQRTFSGIVIRICKTVISVVAQRIPLVQNISERLAQPGFLRQSGAFLHQPVMQGYQQRFTSGPPGCQSLSCREAAYFLFRRVQFTDTFQGFLCRLCLSAYIDVVDYSARVGPACGFC</sequence>
<protein>
    <recommendedName>
        <fullName evidence="1">Transposase IS66 central domain-containing protein</fullName>
    </recommendedName>
</protein>
<gene>
    <name evidence="2" type="ORF">GM31_18265</name>
</gene>
<feature type="domain" description="Transposase IS66 central" evidence="1">
    <location>
        <begin position="4"/>
        <end position="112"/>
    </location>
</feature>
<dbReference type="AlphaFoldDB" id="A0A0L0GYB5"/>
<dbReference type="EMBL" id="JNGI01000044">
    <property type="protein sequence ID" value="KNC93744.1"/>
    <property type="molecule type" value="Genomic_DNA"/>
</dbReference>
<reference evidence="2 3" key="1">
    <citation type="journal article" date="2015" name="Appl. Environ. Microbiol.">
        <title>The Enterobacterium Trabulsiella odontotermitis Presents Novel Adaptations Related to Its Association with Fungus-Growing Termites.</title>
        <authorList>
            <person name="Sapountzis P."/>
            <person name="Gruntjes T."/>
            <person name="Otani S."/>
            <person name="Estevez J."/>
            <person name="da Costa R.R."/>
            <person name="Plunkett G.3rd."/>
            <person name="Perna N.T."/>
            <person name="Poulsen M."/>
        </authorList>
    </citation>
    <scope>NUCLEOTIDE SEQUENCE [LARGE SCALE GENOMIC DNA]</scope>
    <source>
        <strain evidence="2 3">12</strain>
    </source>
</reference>
<evidence type="ECO:0000313" key="3">
    <source>
        <dbReference type="Proteomes" id="UP000037393"/>
    </source>
</evidence>
<evidence type="ECO:0000259" key="1">
    <source>
        <dbReference type="Pfam" id="PF03050"/>
    </source>
</evidence>
<name>A0A0L0GYB5_9ENTR</name>
<dbReference type="InterPro" id="IPR004291">
    <property type="entry name" value="Transposase_IS66_central"/>
</dbReference>
<accession>A0A0L0GYB5</accession>
<proteinExistence type="predicted"/>
<dbReference type="Pfam" id="PF03050">
    <property type="entry name" value="DDE_Tnp_IS66"/>
    <property type="match status" value="1"/>
</dbReference>
<keyword evidence="3" id="KW-1185">Reference proteome</keyword>